<evidence type="ECO:0000256" key="5">
    <source>
        <dbReference type="ARBA" id="ARBA00022989"/>
    </source>
</evidence>
<evidence type="ECO:0000256" key="11">
    <source>
        <dbReference type="SAM" id="Phobius"/>
    </source>
</evidence>
<dbReference type="InterPro" id="IPR013783">
    <property type="entry name" value="Ig-like_fold"/>
</dbReference>
<proteinExistence type="predicted"/>
<evidence type="ECO:0000256" key="7">
    <source>
        <dbReference type="ARBA" id="ARBA00023157"/>
    </source>
</evidence>
<dbReference type="GO" id="GO:0007166">
    <property type="term" value="P:cell surface receptor signaling pathway"/>
    <property type="evidence" value="ECO:0007669"/>
    <property type="project" value="TreeGrafter"/>
</dbReference>
<evidence type="ECO:0000256" key="12">
    <source>
        <dbReference type="SAM" id="SignalP"/>
    </source>
</evidence>
<evidence type="ECO:0000259" key="14">
    <source>
        <dbReference type="SMART" id="SM00409"/>
    </source>
</evidence>
<keyword evidence="6 11" id="KW-0472">Membrane</keyword>
<dbReference type="GO" id="GO:0071222">
    <property type="term" value="P:cellular response to lipopolysaccharide"/>
    <property type="evidence" value="ECO:0007669"/>
    <property type="project" value="TreeGrafter"/>
</dbReference>
<name>A0AAN9HCM2_9TELE</name>
<dbReference type="InterPro" id="IPR051713">
    <property type="entry name" value="T-cell_Activation_Regulation"/>
</dbReference>
<evidence type="ECO:0008006" key="17">
    <source>
        <dbReference type="Google" id="ProtNLM"/>
    </source>
</evidence>
<evidence type="ECO:0000256" key="3">
    <source>
        <dbReference type="ARBA" id="ARBA00022692"/>
    </source>
</evidence>
<dbReference type="InterPro" id="IPR003598">
    <property type="entry name" value="Ig_sub2"/>
</dbReference>
<evidence type="ECO:0000256" key="6">
    <source>
        <dbReference type="ARBA" id="ARBA00023136"/>
    </source>
</evidence>
<evidence type="ECO:0000256" key="2">
    <source>
        <dbReference type="ARBA" id="ARBA00022475"/>
    </source>
</evidence>
<comment type="subcellular location">
    <subcellularLocation>
        <location evidence="1">Cell membrane</location>
        <topology evidence="1">Single-pass type I membrane protein</topology>
    </subcellularLocation>
</comment>
<evidence type="ECO:0000256" key="8">
    <source>
        <dbReference type="ARBA" id="ARBA00023170"/>
    </source>
</evidence>
<keyword evidence="2" id="KW-1003">Cell membrane</keyword>
<dbReference type="PANTHER" id="PTHR25466">
    <property type="entry name" value="T-LYMPHOCYTE ACTIVATION ANTIGEN"/>
    <property type="match status" value="1"/>
</dbReference>
<protein>
    <recommendedName>
        <fullName evidence="17">Ig-like domain-containing protein</fullName>
    </recommendedName>
</protein>
<evidence type="ECO:0000259" key="13">
    <source>
        <dbReference type="SMART" id="SM00408"/>
    </source>
</evidence>
<comment type="caution">
    <text evidence="15">The sequence shown here is derived from an EMBL/GenBank/DDBJ whole genome shotgun (WGS) entry which is preliminary data.</text>
</comment>
<accession>A0AAN9HCM2</accession>
<dbReference type="Gene3D" id="2.60.40.10">
    <property type="entry name" value="Immunoglobulins"/>
    <property type="match status" value="1"/>
</dbReference>
<dbReference type="PANTHER" id="PTHR25466:SF14">
    <property type="entry name" value="BUTYROPHILIN SUBFAMILY 2 MEMBER A2-LIKE-RELATED"/>
    <property type="match status" value="1"/>
</dbReference>
<keyword evidence="4 12" id="KW-0732">Signal</keyword>
<evidence type="ECO:0000256" key="1">
    <source>
        <dbReference type="ARBA" id="ARBA00004251"/>
    </source>
</evidence>
<feature type="domain" description="Immunoglobulin" evidence="14">
    <location>
        <begin position="44"/>
        <end position="142"/>
    </location>
</feature>
<dbReference type="AlphaFoldDB" id="A0AAN9HCM2"/>
<evidence type="ECO:0000256" key="10">
    <source>
        <dbReference type="ARBA" id="ARBA00023319"/>
    </source>
</evidence>
<dbReference type="SMART" id="SM00408">
    <property type="entry name" value="IGc2"/>
    <property type="match status" value="1"/>
</dbReference>
<evidence type="ECO:0000313" key="16">
    <source>
        <dbReference type="Proteomes" id="UP001364617"/>
    </source>
</evidence>
<evidence type="ECO:0000313" key="15">
    <source>
        <dbReference type="EMBL" id="KAK7169328.1"/>
    </source>
</evidence>
<dbReference type="GO" id="GO:0006955">
    <property type="term" value="P:immune response"/>
    <property type="evidence" value="ECO:0007669"/>
    <property type="project" value="TreeGrafter"/>
</dbReference>
<dbReference type="GO" id="GO:0042102">
    <property type="term" value="P:positive regulation of T cell proliferation"/>
    <property type="evidence" value="ECO:0007669"/>
    <property type="project" value="TreeGrafter"/>
</dbReference>
<keyword evidence="3 11" id="KW-0812">Transmembrane</keyword>
<keyword evidence="16" id="KW-1185">Reference proteome</keyword>
<dbReference type="InterPro" id="IPR013106">
    <property type="entry name" value="Ig_V-set"/>
</dbReference>
<evidence type="ECO:0000256" key="4">
    <source>
        <dbReference type="ARBA" id="ARBA00022729"/>
    </source>
</evidence>
<feature type="domain" description="Immunoglobulin subtype 2" evidence="13">
    <location>
        <begin position="50"/>
        <end position="130"/>
    </location>
</feature>
<dbReference type="InterPro" id="IPR003599">
    <property type="entry name" value="Ig_sub"/>
</dbReference>
<evidence type="ECO:0000256" key="9">
    <source>
        <dbReference type="ARBA" id="ARBA00023180"/>
    </source>
</evidence>
<feature type="chain" id="PRO_5042913460" description="Ig-like domain-containing protein" evidence="12">
    <location>
        <begin position="43"/>
        <end position="210"/>
    </location>
</feature>
<gene>
    <name evidence="15" type="ORF">R3I93_005335</name>
</gene>
<dbReference type="SUPFAM" id="SSF48726">
    <property type="entry name" value="Immunoglobulin"/>
    <property type="match status" value="1"/>
</dbReference>
<dbReference type="GO" id="GO:0031295">
    <property type="term" value="P:T cell costimulation"/>
    <property type="evidence" value="ECO:0007669"/>
    <property type="project" value="TreeGrafter"/>
</dbReference>
<dbReference type="EMBL" id="JAYKXH010000005">
    <property type="protein sequence ID" value="KAK7169328.1"/>
    <property type="molecule type" value="Genomic_DNA"/>
</dbReference>
<keyword evidence="10" id="KW-0393">Immunoglobulin domain</keyword>
<feature type="signal peptide" evidence="12">
    <location>
        <begin position="1"/>
        <end position="42"/>
    </location>
</feature>
<dbReference type="GO" id="GO:0042130">
    <property type="term" value="P:negative regulation of T cell proliferation"/>
    <property type="evidence" value="ECO:0007669"/>
    <property type="project" value="TreeGrafter"/>
</dbReference>
<dbReference type="Proteomes" id="UP001364617">
    <property type="component" value="Unassembled WGS sequence"/>
</dbReference>
<dbReference type="GO" id="GO:0009897">
    <property type="term" value="C:external side of plasma membrane"/>
    <property type="evidence" value="ECO:0007669"/>
    <property type="project" value="TreeGrafter"/>
</dbReference>
<organism evidence="15 16">
    <name type="scientific">Phoxinus phoxinus</name>
    <name type="common">Eurasian minnow</name>
    <dbReference type="NCBI Taxonomy" id="58324"/>
    <lineage>
        <taxon>Eukaryota</taxon>
        <taxon>Metazoa</taxon>
        <taxon>Chordata</taxon>
        <taxon>Craniata</taxon>
        <taxon>Vertebrata</taxon>
        <taxon>Euteleostomi</taxon>
        <taxon>Actinopterygii</taxon>
        <taxon>Neopterygii</taxon>
        <taxon>Teleostei</taxon>
        <taxon>Ostariophysi</taxon>
        <taxon>Cypriniformes</taxon>
        <taxon>Leuciscidae</taxon>
        <taxon>Phoxininae</taxon>
        <taxon>Phoxinus</taxon>
    </lineage>
</organism>
<keyword evidence="9" id="KW-0325">Glycoprotein</keyword>
<feature type="transmembrane region" description="Helical" evidence="11">
    <location>
        <begin position="167"/>
        <end position="188"/>
    </location>
</feature>
<keyword evidence="8" id="KW-0675">Receptor</keyword>
<dbReference type="SMART" id="SM00409">
    <property type="entry name" value="IG"/>
    <property type="match status" value="1"/>
</dbReference>
<keyword evidence="5 11" id="KW-1133">Transmembrane helix</keyword>
<dbReference type="Pfam" id="PF07686">
    <property type="entry name" value="V-set"/>
    <property type="match status" value="1"/>
</dbReference>
<reference evidence="15 16" key="1">
    <citation type="submission" date="2024-02" db="EMBL/GenBank/DDBJ databases">
        <title>Chromosome-level genome assembly of the Eurasian Minnow (Phoxinus phoxinus).</title>
        <authorList>
            <person name="Oriowo T.O."/>
            <person name="Martin S."/>
            <person name="Stange M."/>
            <person name="Chrysostomakis Y."/>
            <person name="Brown T."/>
            <person name="Winkler S."/>
            <person name="Kukowka S."/>
            <person name="Myers E.W."/>
            <person name="Bohne A."/>
        </authorList>
    </citation>
    <scope>NUCLEOTIDE SEQUENCE [LARGE SCALE GENOMIC DNA]</scope>
    <source>
        <strain evidence="15">ZFMK-TIS-60720</strain>
        <tissue evidence="15">Whole Organism</tissue>
    </source>
</reference>
<keyword evidence="7" id="KW-1015">Disulfide bond</keyword>
<sequence length="210" mass="22926">MHSTSLTAIGCVRVFCRGNITQRTTMMILALLTLLLITNASAVETNATGNVGQTVILPCGCSSVSELVWQKGERVVYDYPKDERTSIDQAYINRTELFLEKDPTNCSLMILNISSADAGVYTCHALFSVSGDIWSRKSLEVNLTVSENEPGGPKLLFEDKTDNTVSISVPILVVVGILVVAVLLTLLIKRRHRTNTDADLPAQQPMIKSV</sequence>
<dbReference type="InterPro" id="IPR036179">
    <property type="entry name" value="Ig-like_dom_sf"/>
</dbReference>